<dbReference type="EMBL" id="VMNF01000007">
    <property type="protein sequence ID" value="TXC04613.1"/>
    <property type="molecule type" value="Genomic_DNA"/>
</dbReference>
<protein>
    <submittedName>
        <fullName evidence="1">Uncharacterized protein</fullName>
    </submittedName>
</protein>
<sequence length="133" mass="14408">MTCSSSSRASGQQSPDLLLPLVHVRHEAEPVTGSSGDGCTLNFMLSDATTHTCPLIPDKGYSPRVHSREHISVIANPLSHSMSRVPNVARAASTSKLHMKERLPVQKIKRPLQCLFHGCGWSWLLHGCEAAAS</sequence>
<dbReference type="AlphaFoldDB" id="A0A5C6T1C6"/>
<gene>
    <name evidence="1" type="ORF">FocTR4_00001468</name>
</gene>
<organism evidence="1 2">
    <name type="scientific">Fusarium oxysporum f. sp. cubense</name>
    <dbReference type="NCBI Taxonomy" id="61366"/>
    <lineage>
        <taxon>Eukaryota</taxon>
        <taxon>Fungi</taxon>
        <taxon>Dikarya</taxon>
        <taxon>Ascomycota</taxon>
        <taxon>Pezizomycotina</taxon>
        <taxon>Sordariomycetes</taxon>
        <taxon>Hypocreomycetidae</taxon>
        <taxon>Hypocreales</taxon>
        <taxon>Nectriaceae</taxon>
        <taxon>Fusarium</taxon>
        <taxon>Fusarium oxysporum species complex</taxon>
    </lineage>
</organism>
<name>A0A5C6T1C6_FUSOC</name>
<evidence type="ECO:0000313" key="2">
    <source>
        <dbReference type="Proteomes" id="UP000321331"/>
    </source>
</evidence>
<dbReference type="Proteomes" id="UP000321331">
    <property type="component" value="Unassembled WGS sequence"/>
</dbReference>
<proteinExistence type="predicted"/>
<accession>A0A5C6T1C6</accession>
<reference evidence="1 2" key="1">
    <citation type="submission" date="2019-07" db="EMBL/GenBank/DDBJ databases">
        <title>The First High-Quality Draft Genome Sequence of the Causal Agent of the Current Panama Disease Epidemic.</title>
        <authorList>
            <person name="Warmington R.J."/>
            <person name="Kay W."/>
            <person name="Jeffries A."/>
            <person name="Bebber D."/>
            <person name="Moore K."/>
            <person name="Studholme D.J."/>
        </authorList>
    </citation>
    <scope>NUCLEOTIDE SEQUENCE [LARGE SCALE GENOMIC DNA]</scope>
    <source>
        <strain evidence="1 2">TR4</strain>
    </source>
</reference>
<evidence type="ECO:0000313" key="1">
    <source>
        <dbReference type="EMBL" id="TXC04613.1"/>
    </source>
</evidence>
<comment type="caution">
    <text evidence="1">The sequence shown here is derived from an EMBL/GenBank/DDBJ whole genome shotgun (WGS) entry which is preliminary data.</text>
</comment>